<dbReference type="EMBL" id="JADCJZ010000001">
    <property type="protein sequence ID" value="MBE5023672.1"/>
    <property type="molecule type" value="Genomic_DNA"/>
</dbReference>
<dbReference type="Gene3D" id="3.40.630.30">
    <property type="match status" value="1"/>
</dbReference>
<dbReference type="InterPro" id="IPR016181">
    <property type="entry name" value="Acyl_CoA_acyltransferase"/>
</dbReference>
<gene>
    <name evidence="2" type="ORF">INF26_02230</name>
</gene>
<feature type="transmembrane region" description="Helical" evidence="1">
    <location>
        <begin position="443"/>
        <end position="460"/>
    </location>
</feature>
<dbReference type="RefSeq" id="WP_193529097.1">
    <property type="nucleotide sequence ID" value="NZ_JADCJZ010000001.1"/>
</dbReference>
<evidence type="ECO:0000256" key="1">
    <source>
        <dbReference type="SAM" id="Phobius"/>
    </source>
</evidence>
<feature type="transmembrane region" description="Helical" evidence="1">
    <location>
        <begin position="588"/>
        <end position="607"/>
    </location>
</feature>
<keyword evidence="1" id="KW-0472">Membrane</keyword>
<sequence>MTYTVLYGEDVDVPFLDRLVAVDHACYEPAYWGDPANTVARYERNRRSFVFVVDDESGRLAGYVNFFPCELGLHQDNVSRSPVIRDDDIAPDEVAQYRTDENHLFVLSIAVHPAYQDGEVIRLLTDGFVGYLRRLRDEGLPVTSVVATAVSGDGTKVLRSLLFHELRHLEDGNTVFVCDGPRLDRLLAGGAHFATYRSDLWLLLPLAEHEANLRVDNLLEDRARGVPAEPATADDRALAEHVISELVEYLSYECSNEVVRDLELAHLGSFDFLHTTDDYPARDAGEEIVMGTARGHAVLVCHRRTHMFVLAVLLSAYPFSVTQMEDQVSYDYLKIRSPEGPDRFVSLYDYLLETFGLHRCGRAKCALFLSERPDNDRELQDMLAAETYDNYGREYRIDSTEVRAMSLDNRAQFDDYELYLSSRAVVYVAKSFRDLPMDRVSDFANYLFIVVLVLFQNTALEKVNTRVTRVLEANHDISPKAKLAIDREYGRTVRFWETQNFKYLSSQIEATCLREAFLNQELHDVYTEHQEYLEHLVSVKSAIVEGRTGMVINVAAVILAIIQLQPFFADLLRDVYEGLGIEATYAETTTYCGLFGGVAIYVLVVVINQRRRRHQQRSRI</sequence>
<reference evidence="2 3" key="1">
    <citation type="submission" date="2020-10" db="EMBL/GenBank/DDBJ databases">
        <title>ChiBAC.</title>
        <authorList>
            <person name="Zenner C."/>
            <person name="Hitch T.C.A."/>
            <person name="Clavel T."/>
        </authorList>
    </citation>
    <scope>NUCLEOTIDE SEQUENCE [LARGE SCALE GENOMIC DNA]</scope>
    <source>
        <strain evidence="2 3">DSM 107455</strain>
    </source>
</reference>
<protein>
    <recommendedName>
        <fullName evidence="4">GNAT family N-acetyltransferase</fullName>
    </recommendedName>
</protein>
<dbReference type="SUPFAM" id="SSF55729">
    <property type="entry name" value="Acyl-CoA N-acyltransferases (Nat)"/>
    <property type="match status" value="1"/>
</dbReference>
<comment type="caution">
    <text evidence="2">The sequence shown here is derived from an EMBL/GenBank/DDBJ whole genome shotgun (WGS) entry which is preliminary data.</text>
</comment>
<keyword evidence="1" id="KW-0812">Transmembrane</keyword>
<feature type="transmembrane region" description="Helical" evidence="1">
    <location>
        <begin position="550"/>
        <end position="568"/>
    </location>
</feature>
<name>A0ABR9QSH4_9ACTN</name>
<dbReference type="Proteomes" id="UP001194273">
    <property type="component" value="Unassembled WGS sequence"/>
</dbReference>
<keyword evidence="1" id="KW-1133">Transmembrane helix</keyword>
<accession>A0ABR9QSH4</accession>
<proteinExistence type="predicted"/>
<organism evidence="2 3">
    <name type="scientific">Thermophilibacter gallinarum</name>
    <dbReference type="NCBI Taxonomy" id="2779357"/>
    <lineage>
        <taxon>Bacteria</taxon>
        <taxon>Bacillati</taxon>
        <taxon>Actinomycetota</taxon>
        <taxon>Coriobacteriia</taxon>
        <taxon>Coriobacteriales</taxon>
        <taxon>Atopobiaceae</taxon>
        <taxon>Thermophilibacter</taxon>
    </lineage>
</organism>
<evidence type="ECO:0000313" key="2">
    <source>
        <dbReference type="EMBL" id="MBE5023672.1"/>
    </source>
</evidence>
<keyword evidence="3" id="KW-1185">Reference proteome</keyword>
<evidence type="ECO:0008006" key="4">
    <source>
        <dbReference type="Google" id="ProtNLM"/>
    </source>
</evidence>
<evidence type="ECO:0000313" key="3">
    <source>
        <dbReference type="Proteomes" id="UP001194273"/>
    </source>
</evidence>